<dbReference type="EMBL" id="CACRSL010000003">
    <property type="protein sequence ID" value="VYS92373.1"/>
    <property type="molecule type" value="Genomic_DNA"/>
</dbReference>
<name>A0A6N2SF72_9FIRM</name>
<feature type="domain" description="AAA+ ATPase" evidence="1">
    <location>
        <begin position="176"/>
        <end position="306"/>
    </location>
</feature>
<sequence>MAYPKELMDKALSILSQRRADARRAASAHREEIAQKLPQVIAIEQELARTSVQVSRAILSGENLEKKLAALRDGNLALQAKRADLLVENGYPANYLEVNYQCAQCGDTGFCDNHMCDCLRSLLKQLAYARMGEVSDIGNCKFENFSLDYYPAPGPRKVMGEILSLCREYAAGFSLKSESLLMMGGTGLGKTHLSLAIARAVIDQGFDVFYIPVQNLMSQLEHEKFSRSGDEKDSLSFVLEADLLILDDLGAEFPTQFTSATIYNIINSRMIEGRPTIINSNLDMKTIEARYSERTVSRLIGGYKILPFAGTDIRVLKKQQSR</sequence>
<accession>A0A6N2SF72</accession>
<evidence type="ECO:0000313" key="2">
    <source>
        <dbReference type="EMBL" id="VYS92373.1"/>
    </source>
</evidence>
<gene>
    <name evidence="2" type="primary">dnaC_2</name>
    <name evidence="2" type="ORF">AULFYP135_00933</name>
</gene>
<dbReference type="GO" id="GO:0005524">
    <property type="term" value="F:ATP binding"/>
    <property type="evidence" value="ECO:0007669"/>
    <property type="project" value="InterPro"/>
</dbReference>
<dbReference type="CDD" id="cd00009">
    <property type="entry name" value="AAA"/>
    <property type="match status" value="1"/>
</dbReference>
<dbReference type="SMART" id="SM00382">
    <property type="entry name" value="AAA"/>
    <property type="match status" value="1"/>
</dbReference>
<dbReference type="Pfam" id="PF01695">
    <property type="entry name" value="IstB_IS21"/>
    <property type="match status" value="1"/>
</dbReference>
<organism evidence="2">
    <name type="scientific">uncultured Anaerotruncus sp</name>
    <dbReference type="NCBI Taxonomy" id="905011"/>
    <lineage>
        <taxon>Bacteria</taxon>
        <taxon>Bacillati</taxon>
        <taxon>Bacillota</taxon>
        <taxon>Clostridia</taxon>
        <taxon>Eubacteriales</taxon>
        <taxon>Oscillospiraceae</taxon>
        <taxon>Anaerotruncus</taxon>
        <taxon>environmental samples</taxon>
    </lineage>
</organism>
<proteinExistence type="predicted"/>
<protein>
    <submittedName>
        <fullName evidence="2">DNA replication protein DnaC</fullName>
    </submittedName>
</protein>
<dbReference type="SUPFAM" id="SSF52540">
    <property type="entry name" value="P-loop containing nucleoside triphosphate hydrolases"/>
    <property type="match status" value="1"/>
</dbReference>
<evidence type="ECO:0000259" key="1">
    <source>
        <dbReference type="SMART" id="SM00382"/>
    </source>
</evidence>
<dbReference type="InterPro" id="IPR027417">
    <property type="entry name" value="P-loop_NTPase"/>
</dbReference>
<dbReference type="GO" id="GO:0006260">
    <property type="term" value="P:DNA replication"/>
    <property type="evidence" value="ECO:0007669"/>
    <property type="project" value="TreeGrafter"/>
</dbReference>
<dbReference type="InterPro" id="IPR003593">
    <property type="entry name" value="AAA+_ATPase"/>
</dbReference>
<dbReference type="PANTHER" id="PTHR30050">
    <property type="entry name" value="CHROMOSOMAL REPLICATION INITIATOR PROTEIN DNAA"/>
    <property type="match status" value="1"/>
</dbReference>
<dbReference type="AlphaFoldDB" id="A0A6N2SF72"/>
<dbReference type="PANTHER" id="PTHR30050:SF4">
    <property type="entry name" value="ATP-BINDING PROTEIN RV3427C IN INSERTION SEQUENCE-RELATED"/>
    <property type="match status" value="1"/>
</dbReference>
<reference evidence="2" key="1">
    <citation type="submission" date="2019-11" db="EMBL/GenBank/DDBJ databases">
        <authorList>
            <person name="Feng L."/>
        </authorList>
    </citation>
    <scope>NUCLEOTIDE SEQUENCE</scope>
    <source>
        <strain evidence="2">AundefinedLFYP135</strain>
    </source>
</reference>
<dbReference type="NCBIfam" id="NF005304">
    <property type="entry name" value="PRK06835.1"/>
    <property type="match status" value="1"/>
</dbReference>
<dbReference type="InterPro" id="IPR002611">
    <property type="entry name" value="IstB_ATP-bd"/>
</dbReference>
<dbReference type="Gene3D" id="3.40.50.300">
    <property type="entry name" value="P-loop containing nucleotide triphosphate hydrolases"/>
    <property type="match status" value="1"/>
</dbReference>